<dbReference type="Proteomes" id="UP000245383">
    <property type="component" value="Unassembled WGS sequence"/>
</dbReference>
<dbReference type="AlphaFoldDB" id="A0A2T9YX32"/>
<evidence type="ECO:0000256" key="1">
    <source>
        <dbReference type="SAM" id="SignalP"/>
    </source>
</evidence>
<reference evidence="2 3" key="1">
    <citation type="journal article" date="2018" name="MBio">
        <title>Comparative Genomics Reveals the Core Gene Toolbox for the Fungus-Insect Symbiosis.</title>
        <authorList>
            <person name="Wang Y."/>
            <person name="Stata M."/>
            <person name="Wang W."/>
            <person name="Stajich J.E."/>
            <person name="White M.M."/>
            <person name="Moncalvo J.M."/>
        </authorList>
    </citation>
    <scope>NUCLEOTIDE SEQUENCE [LARGE SCALE GENOMIC DNA]</scope>
    <source>
        <strain evidence="2 3">SWE-8-4</strain>
    </source>
</reference>
<keyword evidence="1" id="KW-0732">Signal</keyword>
<evidence type="ECO:0000313" key="3">
    <source>
        <dbReference type="Proteomes" id="UP000245383"/>
    </source>
</evidence>
<name>A0A2T9YX32_9FUNG</name>
<sequence length="206" mass="23818">MKTIISIIFTVLAAVAVAVSSASILENTYKQNLKTIDIFKKEHITVQRDEEKLEQLLSPFGFLNDEISNKTRYLNKIRDESFGCLGQYYLMNPMGFKSGRGALYHIAEKVKIGIEDRDTLLRMIVASRSAEASFNLCIDTVLIDYYKYVYQTKTVDMDIYNKINEYRDNVANNIQKIRILENYVGKNFHDEAPEFVRDYLVLTPDN</sequence>
<accession>A0A2T9YX32</accession>
<protein>
    <submittedName>
        <fullName evidence="2">Uncharacterized protein</fullName>
    </submittedName>
</protein>
<dbReference type="EMBL" id="MBFR01000022">
    <property type="protein sequence ID" value="PVU96900.1"/>
    <property type="molecule type" value="Genomic_DNA"/>
</dbReference>
<keyword evidence="3" id="KW-1185">Reference proteome</keyword>
<evidence type="ECO:0000313" key="2">
    <source>
        <dbReference type="EMBL" id="PVU96900.1"/>
    </source>
</evidence>
<feature type="chain" id="PRO_5015519165" evidence="1">
    <location>
        <begin position="19"/>
        <end position="206"/>
    </location>
</feature>
<gene>
    <name evidence="2" type="ORF">BB561_000888</name>
</gene>
<proteinExistence type="predicted"/>
<comment type="caution">
    <text evidence="2">The sequence shown here is derived from an EMBL/GenBank/DDBJ whole genome shotgun (WGS) entry which is preliminary data.</text>
</comment>
<organism evidence="2 3">
    <name type="scientific">Smittium simulii</name>
    <dbReference type="NCBI Taxonomy" id="133385"/>
    <lineage>
        <taxon>Eukaryota</taxon>
        <taxon>Fungi</taxon>
        <taxon>Fungi incertae sedis</taxon>
        <taxon>Zoopagomycota</taxon>
        <taxon>Kickxellomycotina</taxon>
        <taxon>Harpellomycetes</taxon>
        <taxon>Harpellales</taxon>
        <taxon>Legeriomycetaceae</taxon>
        <taxon>Smittium</taxon>
    </lineage>
</organism>
<feature type="signal peptide" evidence="1">
    <location>
        <begin position="1"/>
        <end position="18"/>
    </location>
</feature>